<dbReference type="InterPro" id="IPR049092">
    <property type="entry name" value="MIOS_a-sol"/>
</dbReference>
<proteinExistence type="inferred from homology"/>
<accession>A0A9P9BYA1</accession>
<dbReference type="PANTHER" id="PTHR16453:SF9">
    <property type="entry name" value="GATOR COMPLEX PROTEIN MIOS"/>
    <property type="match status" value="1"/>
</dbReference>
<dbReference type="Gene3D" id="2.130.10.10">
    <property type="entry name" value="YVTN repeat-like/Quinoprotein amine dehydrogenase"/>
    <property type="match status" value="2"/>
</dbReference>
<dbReference type="Pfam" id="PF21719">
    <property type="entry name" value="MIOS_a-sol"/>
    <property type="match status" value="1"/>
</dbReference>
<evidence type="ECO:0000259" key="5">
    <source>
        <dbReference type="Pfam" id="PF21719"/>
    </source>
</evidence>
<keyword evidence="2" id="KW-0853">WD repeat</keyword>
<dbReference type="InterPro" id="IPR015943">
    <property type="entry name" value="WD40/YVTN_repeat-like_dom_sf"/>
</dbReference>
<evidence type="ECO:0000313" key="7">
    <source>
        <dbReference type="Proteomes" id="UP000756346"/>
    </source>
</evidence>
<comment type="similarity">
    <text evidence="1">Belongs to the WD repeat mio family.</text>
</comment>
<dbReference type="OrthoDB" id="341486at2759"/>
<evidence type="ECO:0000256" key="3">
    <source>
        <dbReference type="ARBA" id="ARBA00022737"/>
    </source>
</evidence>
<dbReference type="GO" id="GO:0005737">
    <property type="term" value="C:cytoplasm"/>
    <property type="evidence" value="ECO:0007669"/>
    <property type="project" value="TreeGrafter"/>
</dbReference>
<dbReference type="Proteomes" id="UP000756346">
    <property type="component" value="Unassembled WGS sequence"/>
</dbReference>
<sequence>MDRPEPGLIKWSPSPERDSFIHVNLTQRVVQLYQPTGRAHRGRFEYEKLQKHDESPPLTTYDWSPFIPDLVAVGTASGTVNLLRIDGSNGYYELPIRQGRMCQSVAFNTGSLLAVGLDRVRNDQCLHVWDVNRLASRKEPGLPVDPQGTREADRAVPPVRQIEPSVSVSSTKFFEDSPQTLVAAVKNQGIRIYDLRDPQGAVINFQTRCNNNLAIDYADSNYFASSSLDQPAVIVWDRRAAARASSSPSYLEAVDSDSLPWGAALKVETAIDVDPRQFNDRHSLIRSLRFCRDQRGLLAALSRTGQLKVYETLKEIDNPEVLFENSPELLNIRKSSDLDLGHMQTSELKNDRIVSFDWVNLSSPALRPRAVVLRQNGSFDILEKPSFTTDHVYKMVPWQAPHRGLLEGSSYHSMMRFDAPTYREMLGSRLIDDALAEIALFGDNKADLKPIIQGVLQSQPPDHDVVEDAMASNQPLPDALKHLPTTSSKLIELRRFSRDALQPKRAAKDPERRPASIEELSLSLASLSTAGGEPPTNLQLREKLLGTIWHTTGFPKEAQTIINHTMLYRAIDKYSFDYTHNREVVSDDPWLRDLWDWVAGADEAAYDGGMMYQGMDLSFVGVSSIWFHDLGRCGHYRLTSGGPMPDDTTWSRCLQSINKRSGALAYDGCETSRSAHRAAAMHMCGWGWSAHGAFSDYAKMPESERTSSWHTMATAHALFTGDSKKAIQHLKDASAEYPELLFVSLALQLIGRGDVDLAKEQLDFDQAAASRTDPYLRAISSLIATNDWELIADQESLPLRERTYIALRNFDDEKLSQWLRVQVAKAKETGDIQGILLTGITDDLVDIMATYVEKYNDVQTATLVLSICSPRYIDDYRCTAWRNAYRAYLQRHKAYFQRTKFEVESTKKSKRGGLPTIKSPSRQIALRCVYCDAEYELSKMGSVPVSAGNDNKHSLAWASINAGVSCPNCGRHLPRCVVCLEVVGVPRSDKPEASPDPEVRAAARFPTFCLQCDHVLHLDHARQWFARHVECPVPECRCRCNFRANPELNYK</sequence>
<organism evidence="6 7">
    <name type="scientific">Microdochium trichocladiopsis</name>
    <dbReference type="NCBI Taxonomy" id="1682393"/>
    <lineage>
        <taxon>Eukaryota</taxon>
        <taxon>Fungi</taxon>
        <taxon>Dikarya</taxon>
        <taxon>Ascomycota</taxon>
        <taxon>Pezizomycotina</taxon>
        <taxon>Sordariomycetes</taxon>
        <taxon>Xylariomycetidae</taxon>
        <taxon>Xylariales</taxon>
        <taxon>Microdochiaceae</taxon>
        <taxon>Microdochium</taxon>
    </lineage>
</organism>
<protein>
    <submittedName>
        <fullName evidence="6">WD repeat domain-containing protein</fullName>
    </submittedName>
</protein>
<dbReference type="GO" id="GO:1904263">
    <property type="term" value="P:positive regulation of TORC1 signaling"/>
    <property type="evidence" value="ECO:0007669"/>
    <property type="project" value="TreeGrafter"/>
</dbReference>
<dbReference type="GeneID" id="70178989"/>
<name>A0A9P9BYA1_9PEZI</name>
<dbReference type="SUPFAM" id="SSF50978">
    <property type="entry name" value="WD40 repeat-like"/>
    <property type="match status" value="1"/>
</dbReference>
<keyword evidence="7" id="KW-1185">Reference proteome</keyword>
<keyword evidence="3" id="KW-0677">Repeat</keyword>
<reference evidence="6" key="1">
    <citation type="journal article" date="2021" name="Nat. Commun.">
        <title>Genetic determinants of endophytism in the Arabidopsis root mycobiome.</title>
        <authorList>
            <person name="Mesny F."/>
            <person name="Miyauchi S."/>
            <person name="Thiergart T."/>
            <person name="Pickel B."/>
            <person name="Atanasova L."/>
            <person name="Karlsson M."/>
            <person name="Huettel B."/>
            <person name="Barry K.W."/>
            <person name="Haridas S."/>
            <person name="Chen C."/>
            <person name="Bauer D."/>
            <person name="Andreopoulos W."/>
            <person name="Pangilinan J."/>
            <person name="LaButti K."/>
            <person name="Riley R."/>
            <person name="Lipzen A."/>
            <person name="Clum A."/>
            <person name="Drula E."/>
            <person name="Henrissat B."/>
            <person name="Kohler A."/>
            <person name="Grigoriev I.V."/>
            <person name="Martin F.M."/>
            <person name="Hacquard S."/>
        </authorList>
    </citation>
    <scope>NUCLEOTIDE SEQUENCE</scope>
    <source>
        <strain evidence="6">MPI-CAGE-CH-0230</strain>
    </source>
</reference>
<gene>
    <name evidence="6" type="ORF">B0I36DRAFT_236075</name>
</gene>
<dbReference type="AlphaFoldDB" id="A0A9P9BYA1"/>
<dbReference type="EMBL" id="JAGTJQ010000002">
    <property type="protein sequence ID" value="KAH7037858.1"/>
    <property type="molecule type" value="Genomic_DNA"/>
</dbReference>
<evidence type="ECO:0000256" key="2">
    <source>
        <dbReference type="ARBA" id="ARBA00022574"/>
    </source>
</evidence>
<feature type="domain" description="GATOR2 complex protein MIO zinc-ribbon like" evidence="4">
    <location>
        <begin position="958"/>
        <end position="1041"/>
    </location>
</feature>
<dbReference type="RefSeq" id="XP_046016979.1">
    <property type="nucleotide sequence ID" value="XM_046149443.1"/>
</dbReference>
<dbReference type="InterPro" id="IPR036322">
    <property type="entry name" value="WD40_repeat_dom_sf"/>
</dbReference>
<evidence type="ECO:0000259" key="4">
    <source>
        <dbReference type="Pfam" id="PF17034"/>
    </source>
</evidence>
<feature type="domain" description="MIOS-like alpha-solenoid" evidence="5">
    <location>
        <begin position="567"/>
        <end position="803"/>
    </location>
</feature>
<dbReference type="Pfam" id="PF17034">
    <property type="entry name" value="zinc_ribbon_16"/>
    <property type="match status" value="1"/>
</dbReference>
<evidence type="ECO:0000256" key="1">
    <source>
        <dbReference type="ARBA" id="ARBA00009713"/>
    </source>
</evidence>
<dbReference type="InterPro" id="IPR031488">
    <property type="entry name" value="Zn_ribbon_mio"/>
</dbReference>
<evidence type="ECO:0000313" key="6">
    <source>
        <dbReference type="EMBL" id="KAH7037858.1"/>
    </source>
</evidence>
<dbReference type="PANTHER" id="PTHR16453">
    <property type="entry name" value="WD40 DOMAIN-CONTAINING PROTEIN MIO FAMILY MEMBER"/>
    <property type="match status" value="1"/>
</dbReference>
<dbReference type="InterPro" id="IPR037593">
    <property type="entry name" value="MIOS/Sea4"/>
</dbReference>
<comment type="caution">
    <text evidence="6">The sequence shown here is derived from an EMBL/GenBank/DDBJ whole genome shotgun (WGS) entry which is preliminary data.</text>
</comment>